<dbReference type="AlphaFoldDB" id="A0A3P6ST92"/>
<gene>
    <name evidence="1" type="ORF">GPUH_LOCUS9593</name>
</gene>
<sequence length="40" mass="4769">MIAWMYVACELYDPATSVTQPLPWTYRQSNKPNFRLPHRS</sequence>
<name>A0A3P6ST92_9BILA</name>
<organism evidence="1 2">
    <name type="scientific">Gongylonema pulchrum</name>
    <dbReference type="NCBI Taxonomy" id="637853"/>
    <lineage>
        <taxon>Eukaryota</taxon>
        <taxon>Metazoa</taxon>
        <taxon>Ecdysozoa</taxon>
        <taxon>Nematoda</taxon>
        <taxon>Chromadorea</taxon>
        <taxon>Rhabditida</taxon>
        <taxon>Spirurina</taxon>
        <taxon>Spiruromorpha</taxon>
        <taxon>Spiruroidea</taxon>
        <taxon>Gongylonematidae</taxon>
        <taxon>Gongylonema</taxon>
    </lineage>
</organism>
<protein>
    <submittedName>
        <fullName evidence="1">Uncharacterized protein</fullName>
    </submittedName>
</protein>
<keyword evidence="2" id="KW-1185">Reference proteome</keyword>
<evidence type="ECO:0000313" key="2">
    <source>
        <dbReference type="Proteomes" id="UP000271098"/>
    </source>
</evidence>
<evidence type="ECO:0000313" key="1">
    <source>
        <dbReference type="EMBL" id="VDK74349.1"/>
    </source>
</evidence>
<reference evidence="1 2" key="1">
    <citation type="submission" date="2018-11" db="EMBL/GenBank/DDBJ databases">
        <authorList>
            <consortium name="Pathogen Informatics"/>
        </authorList>
    </citation>
    <scope>NUCLEOTIDE SEQUENCE [LARGE SCALE GENOMIC DNA]</scope>
</reference>
<dbReference type="Proteomes" id="UP000271098">
    <property type="component" value="Unassembled WGS sequence"/>
</dbReference>
<accession>A0A3P6ST92</accession>
<dbReference type="EMBL" id="UYRT01032049">
    <property type="protein sequence ID" value="VDK74349.1"/>
    <property type="molecule type" value="Genomic_DNA"/>
</dbReference>
<proteinExistence type="predicted"/>